<evidence type="ECO:0000313" key="2">
    <source>
        <dbReference type="Proteomes" id="UP000050794"/>
    </source>
</evidence>
<evidence type="ECO:0000313" key="3">
    <source>
        <dbReference type="WBParaSite" id="TCNE_0001735101-mRNA-1"/>
    </source>
</evidence>
<reference evidence="1 2" key="2">
    <citation type="submission" date="2018-11" db="EMBL/GenBank/DDBJ databases">
        <authorList>
            <consortium name="Pathogen Informatics"/>
        </authorList>
    </citation>
    <scope>NUCLEOTIDE SEQUENCE [LARGE SCALE GENOMIC DNA]</scope>
</reference>
<keyword evidence="2" id="KW-1185">Reference proteome</keyword>
<protein>
    <submittedName>
        <fullName evidence="3">Pecanex-like protein</fullName>
    </submittedName>
</protein>
<name>A0A183V9D0_TOXCA</name>
<dbReference type="WBParaSite" id="TCNE_0001735101-mRNA-1">
    <property type="protein sequence ID" value="TCNE_0001735101-mRNA-1"/>
    <property type="gene ID" value="TCNE_0001735101"/>
</dbReference>
<dbReference type="EMBL" id="UYWY01024354">
    <property type="protein sequence ID" value="VDM48671.1"/>
    <property type="molecule type" value="Genomic_DNA"/>
</dbReference>
<evidence type="ECO:0000313" key="1">
    <source>
        <dbReference type="EMBL" id="VDM48671.1"/>
    </source>
</evidence>
<dbReference type="AlphaFoldDB" id="A0A183V9D0"/>
<organism evidence="2 3">
    <name type="scientific">Toxocara canis</name>
    <name type="common">Canine roundworm</name>
    <dbReference type="NCBI Taxonomy" id="6265"/>
    <lineage>
        <taxon>Eukaryota</taxon>
        <taxon>Metazoa</taxon>
        <taxon>Ecdysozoa</taxon>
        <taxon>Nematoda</taxon>
        <taxon>Chromadorea</taxon>
        <taxon>Rhabditida</taxon>
        <taxon>Spirurina</taxon>
        <taxon>Ascaridomorpha</taxon>
        <taxon>Ascaridoidea</taxon>
        <taxon>Toxocaridae</taxon>
        <taxon>Toxocara</taxon>
    </lineage>
</organism>
<sequence length="101" mass="11428">MQLSCAKMFRNVIPNIDFPSTADNFRLRCSVIRFTVLEFVKVVSVVPLNGLSPMHSSTVHSRSQSMVDDMWNVAKQLRRPGIEPGPPAWQASILPLNHRRV</sequence>
<dbReference type="Proteomes" id="UP000050794">
    <property type="component" value="Unassembled WGS sequence"/>
</dbReference>
<accession>A0A183V9D0</accession>
<reference evidence="3" key="1">
    <citation type="submission" date="2016-06" db="UniProtKB">
        <authorList>
            <consortium name="WormBaseParasite"/>
        </authorList>
    </citation>
    <scope>IDENTIFICATION</scope>
</reference>
<proteinExistence type="predicted"/>
<gene>
    <name evidence="1" type="ORF">TCNE_LOCUS17350</name>
</gene>